<feature type="domain" description="RRM" evidence="10">
    <location>
        <begin position="102"/>
        <end position="179"/>
    </location>
</feature>
<evidence type="ECO:0000256" key="4">
    <source>
        <dbReference type="ARBA" id="ARBA00022884"/>
    </source>
</evidence>
<keyword evidence="14" id="KW-1185">Reference proteome</keyword>
<dbReference type="SMR" id="A0A1I7RXM6"/>
<evidence type="ECO:0000259" key="10">
    <source>
        <dbReference type="PROSITE" id="PS50102"/>
    </source>
</evidence>
<dbReference type="FunFam" id="3.30.70.330:FF:000132">
    <property type="entry name" value="Small nuclear ribonucleoprotein U11/U12 subunit 35"/>
    <property type="match status" value="1"/>
</dbReference>
<feature type="compositionally biased region" description="Basic and acidic residues" evidence="9">
    <location>
        <begin position="195"/>
        <end position="227"/>
    </location>
</feature>
<dbReference type="Pfam" id="PF00076">
    <property type="entry name" value="RRM_1"/>
    <property type="match status" value="1"/>
</dbReference>
<dbReference type="GO" id="GO:0071011">
    <property type="term" value="C:precatalytic spliceosome"/>
    <property type="evidence" value="ECO:0007669"/>
    <property type="project" value="TreeGrafter"/>
</dbReference>
<dbReference type="Pfam" id="PF12220">
    <property type="entry name" value="U1snRNP70_N"/>
    <property type="match status" value="1"/>
</dbReference>
<evidence type="ECO:0000256" key="7">
    <source>
        <dbReference type="ARBA" id="ARBA00031739"/>
    </source>
</evidence>
<evidence type="ECO:0000256" key="1">
    <source>
        <dbReference type="ARBA" id="ARBA00004123"/>
    </source>
</evidence>
<evidence type="ECO:0000256" key="6">
    <source>
        <dbReference type="ARBA" id="ARBA00023274"/>
    </source>
</evidence>
<keyword evidence="6" id="KW-0687">Ribonucleoprotein</keyword>
<name>A0A1I7RXM6_BURXY</name>
<dbReference type="PANTHER" id="PTHR13952:SF5">
    <property type="entry name" value="U1 SMALL NUCLEAR RIBONUCLEOPROTEIN 70 KDA"/>
    <property type="match status" value="1"/>
</dbReference>
<evidence type="ECO:0000256" key="9">
    <source>
        <dbReference type="SAM" id="MobiDB-lite"/>
    </source>
</evidence>
<dbReference type="GO" id="GO:0005685">
    <property type="term" value="C:U1 snRNP"/>
    <property type="evidence" value="ECO:0007669"/>
    <property type="project" value="TreeGrafter"/>
</dbReference>
<reference evidence="12" key="2">
    <citation type="submission" date="2020-08" db="EMBL/GenBank/DDBJ databases">
        <authorList>
            <person name="Kikuchi T."/>
        </authorList>
    </citation>
    <scope>NUCLEOTIDE SEQUENCE</scope>
    <source>
        <strain evidence="11">Ka4C1</strain>
    </source>
</reference>
<comment type="subcellular location">
    <subcellularLocation>
        <location evidence="1">Nucleus</location>
    </subcellularLocation>
</comment>
<dbReference type="InterPro" id="IPR000504">
    <property type="entry name" value="RRM_dom"/>
</dbReference>
<evidence type="ECO:0000256" key="2">
    <source>
        <dbReference type="ARBA" id="ARBA00016996"/>
    </source>
</evidence>
<dbReference type="InterPro" id="IPR034143">
    <property type="entry name" value="snRNP70_RRM"/>
</dbReference>
<dbReference type="PROSITE" id="PS50102">
    <property type="entry name" value="RRM"/>
    <property type="match status" value="1"/>
</dbReference>
<protein>
    <recommendedName>
        <fullName evidence="2">U1 small nuclear ribonucleoprotein 70 kDa</fullName>
    </recommendedName>
    <alternativeName>
        <fullName evidence="7">U1 snRNP-binding protein homolog</fullName>
    </alternativeName>
    <alternativeName>
        <fullName evidence="3">U11/U12 small nuclear ribonucleoprotein 35 kDa protein</fullName>
    </alternativeName>
</protein>
<dbReference type="PANTHER" id="PTHR13952">
    <property type="entry name" value="U1 SMALL NUCLEAR RIBONUCLEOPROTEIN 70 KD"/>
    <property type="match status" value="1"/>
</dbReference>
<proteinExistence type="predicted"/>
<evidence type="ECO:0000313" key="11">
    <source>
        <dbReference type="EMBL" id="CAD5233090.1"/>
    </source>
</evidence>
<gene>
    <name evidence="11" type="ORF">BXYJ_LOCUS13181</name>
</gene>
<evidence type="ECO:0000313" key="13">
    <source>
        <dbReference type="Proteomes" id="UP000095284"/>
    </source>
</evidence>
<dbReference type="Proteomes" id="UP000659654">
    <property type="component" value="Unassembled WGS sequence"/>
</dbReference>
<feature type="region of interest" description="Disordered" evidence="9">
    <location>
        <begin position="46"/>
        <end position="67"/>
    </location>
</feature>
<dbReference type="EMBL" id="CAJFCV020000005">
    <property type="protein sequence ID" value="CAG9126594.1"/>
    <property type="molecule type" value="Genomic_DNA"/>
</dbReference>
<dbReference type="OrthoDB" id="272703at2759"/>
<dbReference type="eggNOG" id="KOG0113">
    <property type="taxonomic scope" value="Eukaryota"/>
</dbReference>
<dbReference type="SUPFAM" id="SSF54928">
    <property type="entry name" value="RNA-binding domain, RBD"/>
    <property type="match status" value="1"/>
</dbReference>
<dbReference type="InterPro" id="IPR012677">
    <property type="entry name" value="Nucleotide-bd_a/b_plait_sf"/>
</dbReference>
<dbReference type="InterPro" id="IPR022023">
    <property type="entry name" value="U1snRNP70_N"/>
</dbReference>
<evidence type="ECO:0000313" key="14">
    <source>
        <dbReference type="Proteomes" id="UP000659654"/>
    </source>
</evidence>
<dbReference type="SMART" id="SM00360">
    <property type="entry name" value="RRM"/>
    <property type="match status" value="1"/>
</dbReference>
<feature type="compositionally biased region" description="Basic and acidic residues" evidence="9">
    <location>
        <begin position="53"/>
        <end position="67"/>
    </location>
</feature>
<evidence type="ECO:0000313" key="15">
    <source>
        <dbReference type="WBParaSite" id="BXY_0549300.1"/>
    </source>
</evidence>
<dbReference type="GO" id="GO:0030619">
    <property type="term" value="F:U1 snRNA binding"/>
    <property type="evidence" value="ECO:0007669"/>
    <property type="project" value="InterPro"/>
</dbReference>
<dbReference type="InterPro" id="IPR051183">
    <property type="entry name" value="U1_U11-U12_snRNP_70-35kDa"/>
</dbReference>
<feature type="region of interest" description="Disordered" evidence="9">
    <location>
        <begin position="185"/>
        <end position="264"/>
    </location>
</feature>
<evidence type="ECO:0000256" key="3">
    <source>
        <dbReference type="ARBA" id="ARBA00021080"/>
    </source>
</evidence>
<dbReference type="AlphaFoldDB" id="A0A1I7RXM6"/>
<dbReference type="CDD" id="cd12236">
    <property type="entry name" value="RRM_snRNP70"/>
    <property type="match status" value="1"/>
</dbReference>
<dbReference type="EMBL" id="CAJFDI010000005">
    <property type="protein sequence ID" value="CAD5233090.1"/>
    <property type="molecule type" value="Genomic_DNA"/>
</dbReference>
<dbReference type="WBParaSite" id="BXY_0549300.1">
    <property type="protein sequence ID" value="BXY_0549300.1"/>
    <property type="gene ID" value="BXY_0549300"/>
</dbReference>
<keyword evidence="5" id="KW-0539">Nucleus</keyword>
<keyword evidence="4 8" id="KW-0694">RNA-binding</keyword>
<feature type="compositionally biased region" description="Basic and acidic residues" evidence="9">
    <location>
        <begin position="239"/>
        <end position="264"/>
    </location>
</feature>
<dbReference type="GO" id="GO:0003729">
    <property type="term" value="F:mRNA binding"/>
    <property type="evidence" value="ECO:0007669"/>
    <property type="project" value="TreeGrafter"/>
</dbReference>
<dbReference type="GO" id="GO:0071004">
    <property type="term" value="C:U2-type prespliceosome"/>
    <property type="evidence" value="ECO:0007669"/>
    <property type="project" value="TreeGrafter"/>
</dbReference>
<dbReference type="Proteomes" id="UP000582659">
    <property type="component" value="Unassembled WGS sequence"/>
</dbReference>
<evidence type="ECO:0000256" key="8">
    <source>
        <dbReference type="PROSITE-ProRule" id="PRU00176"/>
    </source>
</evidence>
<reference evidence="15" key="1">
    <citation type="submission" date="2016-11" db="UniProtKB">
        <authorList>
            <consortium name="WormBaseParasite"/>
        </authorList>
    </citation>
    <scope>IDENTIFICATION</scope>
</reference>
<dbReference type="InterPro" id="IPR035979">
    <property type="entry name" value="RBD_domain_sf"/>
</dbReference>
<evidence type="ECO:0000256" key="5">
    <source>
        <dbReference type="ARBA" id="ARBA00023242"/>
    </source>
</evidence>
<dbReference type="Gene3D" id="3.30.70.330">
    <property type="match status" value="1"/>
</dbReference>
<organism evidence="13 15">
    <name type="scientific">Bursaphelenchus xylophilus</name>
    <name type="common">Pinewood nematode worm</name>
    <name type="synonym">Aphelenchoides xylophilus</name>
    <dbReference type="NCBI Taxonomy" id="6326"/>
    <lineage>
        <taxon>Eukaryota</taxon>
        <taxon>Metazoa</taxon>
        <taxon>Ecdysozoa</taxon>
        <taxon>Nematoda</taxon>
        <taxon>Chromadorea</taxon>
        <taxon>Rhabditida</taxon>
        <taxon>Tylenchina</taxon>
        <taxon>Tylenchomorpha</taxon>
        <taxon>Aphelenchoidea</taxon>
        <taxon>Aphelenchoididae</taxon>
        <taxon>Bursaphelenchus</taxon>
    </lineage>
</organism>
<dbReference type="GO" id="GO:0000398">
    <property type="term" value="P:mRNA splicing, via spliceosome"/>
    <property type="evidence" value="ECO:0007669"/>
    <property type="project" value="TreeGrafter"/>
</dbReference>
<accession>A0A1I7RXM6</accession>
<dbReference type="Proteomes" id="UP000095284">
    <property type="component" value="Unplaced"/>
</dbReference>
<sequence>MTQFLPENLLALFAPRPPLEFKPPPDPLLIDRHRPQIQGLSQYVGLFEDPDDTPPKRKVETKAEIKERRRKEKQELLAYKIEQGIATWAPAENPDATEDPYKTLFVARISYETSESKLKREFERFGPIKNIVLVHNKEGKPRGYAFIEYEHKNDMSAAYKKADGMKVDGRRIVVDYERGRTQKTWLPRRLGGGKGDTRRTREKRIGGGFEDRIRFDDRRGSRDRDNGYRSGSRHRSRSRDKDRHGSDRDRRGDRGDRHSRDRRY</sequence>
<evidence type="ECO:0000313" key="12">
    <source>
        <dbReference type="EMBL" id="CAG9126594.1"/>
    </source>
</evidence>